<gene>
    <name evidence="1" type="ORF">J2Z32_004417</name>
</gene>
<name>A0ABS4FYT4_9BACL</name>
<dbReference type="RefSeq" id="WP_210091312.1">
    <property type="nucleotide sequence ID" value="NZ_JAGGKG010000033.1"/>
</dbReference>
<dbReference type="Proteomes" id="UP001519272">
    <property type="component" value="Unassembled WGS sequence"/>
</dbReference>
<dbReference type="Pfam" id="PF20648">
    <property type="entry name" value="DUF6809"/>
    <property type="match status" value="1"/>
</dbReference>
<dbReference type="EMBL" id="JAGGKG010000033">
    <property type="protein sequence ID" value="MBP1907736.1"/>
    <property type="molecule type" value="Genomic_DNA"/>
</dbReference>
<dbReference type="InterPro" id="IPR049215">
    <property type="entry name" value="DUF6809"/>
</dbReference>
<evidence type="ECO:0008006" key="3">
    <source>
        <dbReference type="Google" id="ProtNLM"/>
    </source>
</evidence>
<comment type="caution">
    <text evidence="1">The sequence shown here is derived from an EMBL/GenBank/DDBJ whole genome shotgun (WGS) entry which is preliminary data.</text>
</comment>
<evidence type="ECO:0000313" key="2">
    <source>
        <dbReference type="Proteomes" id="UP001519272"/>
    </source>
</evidence>
<accession>A0ABS4FYT4</accession>
<proteinExistence type="predicted"/>
<evidence type="ECO:0000313" key="1">
    <source>
        <dbReference type="EMBL" id="MBP1907736.1"/>
    </source>
</evidence>
<reference evidence="1 2" key="1">
    <citation type="submission" date="2021-03" db="EMBL/GenBank/DDBJ databases">
        <title>Genomic Encyclopedia of Type Strains, Phase IV (KMG-IV): sequencing the most valuable type-strain genomes for metagenomic binning, comparative biology and taxonomic classification.</title>
        <authorList>
            <person name="Goeker M."/>
        </authorList>
    </citation>
    <scope>NUCLEOTIDE SEQUENCE [LARGE SCALE GENOMIC DNA]</scope>
    <source>
        <strain evidence="1 2">DSM 14349</strain>
    </source>
</reference>
<sequence>MKSILEQLYIGKITPEEDIIPEDPQYRMISGQVSNMMEMWKKKLSPEDFELLEQMLDLKVELHAMQNKACFVQGYKLGAKMTAEALS</sequence>
<keyword evidence="2" id="KW-1185">Reference proteome</keyword>
<protein>
    <recommendedName>
        <fullName evidence="3">Transcriptional regulator</fullName>
    </recommendedName>
</protein>
<organism evidence="1 2">
    <name type="scientific">Paenibacillus turicensis</name>
    <dbReference type="NCBI Taxonomy" id="160487"/>
    <lineage>
        <taxon>Bacteria</taxon>
        <taxon>Bacillati</taxon>
        <taxon>Bacillota</taxon>
        <taxon>Bacilli</taxon>
        <taxon>Bacillales</taxon>
        <taxon>Paenibacillaceae</taxon>
        <taxon>Paenibacillus</taxon>
    </lineage>
</organism>